<proteinExistence type="predicted"/>
<reference evidence="8" key="1">
    <citation type="submission" date="2025-08" db="UniProtKB">
        <authorList>
            <consortium name="RefSeq"/>
        </authorList>
    </citation>
    <scope>IDENTIFICATION</scope>
    <source>
        <tissue evidence="8">Seedling</tissue>
    </source>
</reference>
<evidence type="ECO:0000313" key="8">
    <source>
        <dbReference type="RefSeq" id="XP_048324727.2"/>
    </source>
</evidence>
<protein>
    <submittedName>
        <fullName evidence="8">Protein ATAF2</fullName>
    </submittedName>
</protein>
<dbReference type="Gene3D" id="2.170.150.80">
    <property type="entry name" value="NAC domain"/>
    <property type="match status" value="1"/>
</dbReference>
<feature type="compositionally biased region" description="Basic and acidic residues" evidence="5">
    <location>
        <begin position="210"/>
        <end position="225"/>
    </location>
</feature>
<evidence type="ECO:0000259" key="6">
    <source>
        <dbReference type="PROSITE" id="PS51005"/>
    </source>
</evidence>
<dbReference type="InterPro" id="IPR036093">
    <property type="entry name" value="NAC_dom_sf"/>
</dbReference>
<feature type="region of interest" description="Disordered" evidence="5">
    <location>
        <begin position="202"/>
        <end position="229"/>
    </location>
</feature>
<dbReference type="SUPFAM" id="SSF101941">
    <property type="entry name" value="NAC domain"/>
    <property type="match status" value="1"/>
</dbReference>
<evidence type="ECO:0000256" key="5">
    <source>
        <dbReference type="SAM" id="MobiDB-lite"/>
    </source>
</evidence>
<name>A0ABM3IB12_ZIZJJ</name>
<evidence type="ECO:0000256" key="4">
    <source>
        <dbReference type="ARBA" id="ARBA00023242"/>
    </source>
</evidence>
<keyword evidence="2" id="KW-0238">DNA-binding</keyword>
<evidence type="ECO:0000256" key="3">
    <source>
        <dbReference type="ARBA" id="ARBA00023163"/>
    </source>
</evidence>
<dbReference type="PANTHER" id="PTHR31719">
    <property type="entry name" value="NAC TRANSCRIPTION FACTOR 56"/>
    <property type="match status" value="1"/>
</dbReference>
<evidence type="ECO:0000313" key="7">
    <source>
        <dbReference type="Proteomes" id="UP001652623"/>
    </source>
</evidence>
<dbReference type="PANTHER" id="PTHR31719:SF179">
    <property type="entry name" value="OS08G0148400 PROTEIN"/>
    <property type="match status" value="1"/>
</dbReference>
<keyword evidence="7" id="KW-1185">Reference proteome</keyword>
<accession>A0ABM3IB12</accession>
<gene>
    <name evidence="8" type="primary">LOC107412449</name>
</gene>
<keyword evidence="4" id="KW-0539">Nucleus</keyword>
<dbReference type="PROSITE" id="PS51005">
    <property type="entry name" value="NAC"/>
    <property type="match status" value="1"/>
</dbReference>
<feature type="domain" description="NAC" evidence="6">
    <location>
        <begin position="30"/>
        <end position="192"/>
    </location>
</feature>
<dbReference type="InterPro" id="IPR003441">
    <property type="entry name" value="NAC-dom"/>
</dbReference>
<dbReference type="RefSeq" id="XP_048324727.2">
    <property type="nucleotide sequence ID" value="XM_048468770.2"/>
</dbReference>
<evidence type="ECO:0000256" key="2">
    <source>
        <dbReference type="ARBA" id="ARBA00023125"/>
    </source>
</evidence>
<dbReference type="Proteomes" id="UP001652623">
    <property type="component" value="Chromosome 10"/>
</dbReference>
<keyword evidence="3" id="KW-0804">Transcription</keyword>
<dbReference type="GeneID" id="107412449"/>
<dbReference type="Pfam" id="PF02365">
    <property type="entry name" value="NAM"/>
    <property type="match status" value="1"/>
</dbReference>
<evidence type="ECO:0000256" key="1">
    <source>
        <dbReference type="ARBA" id="ARBA00023015"/>
    </source>
</evidence>
<sequence>MESFGDASDFHREHEFQFVGREGGRENMKLQPGFRFVPRDHELVGFYLKRKLAHLPLPPSPIVEVNLHDFNPEELSECENLTFEERYKRPGEKECYFFTPRNRKYKNGNRSNRAAGDGYWKATGADKPVKDTNNVIIGFKKSLSFFRGKPREGEKTNWVMYEFRVIDPPQCTPNDPNDMKLHDWVICEIHEVAHKRIKTMLTRNQHRKKPEPDNKEHEHEHEEHSSSVFGQGNYYGGLEKIVGEPMESYSDNFVQIRDYYANQSSGTYSNDQSLQNHQLPVLDNQSAMDHNKQLQMVDYNGSHEELQQFELMNHNDFGDLCWTRQ</sequence>
<keyword evidence="1" id="KW-0805">Transcription regulation</keyword>
<organism evidence="7 8">
    <name type="scientific">Ziziphus jujuba</name>
    <name type="common">Chinese jujube</name>
    <name type="synonym">Ziziphus sativa</name>
    <dbReference type="NCBI Taxonomy" id="326968"/>
    <lineage>
        <taxon>Eukaryota</taxon>
        <taxon>Viridiplantae</taxon>
        <taxon>Streptophyta</taxon>
        <taxon>Embryophyta</taxon>
        <taxon>Tracheophyta</taxon>
        <taxon>Spermatophyta</taxon>
        <taxon>Magnoliopsida</taxon>
        <taxon>eudicotyledons</taxon>
        <taxon>Gunneridae</taxon>
        <taxon>Pentapetalae</taxon>
        <taxon>rosids</taxon>
        <taxon>fabids</taxon>
        <taxon>Rosales</taxon>
        <taxon>Rhamnaceae</taxon>
        <taxon>Paliureae</taxon>
        <taxon>Ziziphus</taxon>
    </lineage>
</organism>